<proteinExistence type="inferred from homology"/>
<dbReference type="GO" id="GO:0005634">
    <property type="term" value="C:nucleus"/>
    <property type="evidence" value="ECO:0007669"/>
    <property type="project" value="TreeGrafter"/>
</dbReference>
<comment type="similarity">
    <text evidence="6">Belongs to the peptidase C19 family.</text>
</comment>
<feature type="region of interest" description="Disordered" evidence="7">
    <location>
        <begin position="148"/>
        <end position="205"/>
    </location>
</feature>
<dbReference type="GO" id="GO:0016579">
    <property type="term" value="P:protein deubiquitination"/>
    <property type="evidence" value="ECO:0007669"/>
    <property type="project" value="InterPro"/>
</dbReference>
<dbReference type="Pfam" id="PF00443">
    <property type="entry name" value="UCH"/>
    <property type="match status" value="1"/>
</dbReference>
<protein>
    <recommendedName>
        <fullName evidence="6">Ubiquitin carboxyl-terminal hydrolase</fullName>
        <ecNumber evidence="6">3.4.19.12</ecNumber>
    </recommendedName>
</protein>
<evidence type="ECO:0000256" key="6">
    <source>
        <dbReference type="RuleBase" id="RU366025"/>
    </source>
</evidence>
<keyword evidence="2 6" id="KW-0645">Protease</keyword>
<evidence type="ECO:0000256" key="1">
    <source>
        <dbReference type="ARBA" id="ARBA00000707"/>
    </source>
</evidence>
<evidence type="ECO:0000256" key="7">
    <source>
        <dbReference type="SAM" id="MobiDB-lite"/>
    </source>
</evidence>
<evidence type="ECO:0000259" key="8">
    <source>
        <dbReference type="PROSITE" id="PS50235"/>
    </source>
</evidence>
<feature type="region of interest" description="Disordered" evidence="7">
    <location>
        <begin position="96"/>
        <end position="136"/>
    </location>
</feature>
<dbReference type="GO" id="GO:0004843">
    <property type="term" value="F:cysteine-type deubiquitinase activity"/>
    <property type="evidence" value="ECO:0007669"/>
    <property type="project" value="UniProtKB-UniRule"/>
</dbReference>
<keyword evidence="5 6" id="KW-0788">Thiol protease</keyword>
<dbReference type="Proteomes" id="UP001150569">
    <property type="component" value="Unassembled WGS sequence"/>
</dbReference>
<evidence type="ECO:0000256" key="2">
    <source>
        <dbReference type="ARBA" id="ARBA00022670"/>
    </source>
</evidence>
<evidence type="ECO:0000256" key="5">
    <source>
        <dbReference type="ARBA" id="ARBA00022807"/>
    </source>
</evidence>
<comment type="catalytic activity">
    <reaction evidence="1 6">
        <text>Thiol-dependent hydrolysis of ester, thioester, amide, peptide and isopeptide bonds formed by the C-terminal Gly of ubiquitin (a 76-residue protein attached to proteins as an intracellular targeting signal).</text>
        <dbReference type="EC" id="3.4.19.12"/>
    </reaction>
</comment>
<dbReference type="EC" id="3.4.19.12" evidence="6"/>
<gene>
    <name evidence="9" type="ORF">IWQ60_010028</name>
</gene>
<dbReference type="PANTHER" id="PTHR24006:SF687">
    <property type="entry name" value="UBIQUITIN CARBOXYL-TERMINAL HYDROLASE 10"/>
    <property type="match status" value="1"/>
</dbReference>
<dbReference type="PANTHER" id="PTHR24006">
    <property type="entry name" value="UBIQUITIN CARBOXYL-TERMINAL HYDROLASE"/>
    <property type="match status" value="1"/>
</dbReference>
<evidence type="ECO:0000256" key="4">
    <source>
        <dbReference type="ARBA" id="ARBA00022801"/>
    </source>
</evidence>
<dbReference type="PROSITE" id="PS50235">
    <property type="entry name" value="USP_3"/>
    <property type="match status" value="1"/>
</dbReference>
<dbReference type="EMBL" id="JANBPT010000905">
    <property type="protein sequence ID" value="KAJ1911677.1"/>
    <property type="molecule type" value="Genomic_DNA"/>
</dbReference>
<dbReference type="OrthoDB" id="429671at2759"/>
<dbReference type="InterPro" id="IPR018200">
    <property type="entry name" value="USP_CS"/>
</dbReference>
<keyword evidence="10" id="KW-1185">Reference proteome</keyword>
<dbReference type="InterPro" id="IPR038765">
    <property type="entry name" value="Papain-like_cys_pep_sf"/>
</dbReference>
<accession>A0A9W8DK79</accession>
<feature type="compositionally biased region" description="Low complexity" evidence="7">
    <location>
        <begin position="153"/>
        <end position="204"/>
    </location>
</feature>
<keyword evidence="4 6" id="KW-0378">Hydrolase</keyword>
<evidence type="ECO:0000256" key="3">
    <source>
        <dbReference type="ARBA" id="ARBA00022786"/>
    </source>
</evidence>
<dbReference type="PROSITE" id="PS00972">
    <property type="entry name" value="USP_1"/>
    <property type="match status" value="1"/>
</dbReference>
<name>A0A9W8DK79_9FUNG</name>
<dbReference type="InterPro" id="IPR001394">
    <property type="entry name" value="Peptidase_C19_UCH"/>
</dbReference>
<dbReference type="Gene3D" id="3.90.70.10">
    <property type="entry name" value="Cysteine proteinases"/>
    <property type="match status" value="1"/>
</dbReference>
<dbReference type="SUPFAM" id="SSF54001">
    <property type="entry name" value="Cysteine proteinases"/>
    <property type="match status" value="1"/>
</dbReference>
<feature type="compositionally biased region" description="Low complexity" evidence="7">
    <location>
        <begin position="99"/>
        <end position="115"/>
    </location>
</feature>
<dbReference type="GO" id="GO:0006508">
    <property type="term" value="P:proteolysis"/>
    <property type="evidence" value="ECO:0007669"/>
    <property type="project" value="UniProtKB-KW"/>
</dbReference>
<sequence>MSQYALDDLEVEELSMHLPWCSAEVPPDYWSKPRKSAIVQPTSKLATESTPVAEAKPELETVQPVEDTILTNGHASVSAPEPSTAFVVAQETLKPQPTAPVTAAPSVATATDSASKTPVETKSPVPTPAGPPKSWADMLRSQKSVPIPVAPVNATPSTPGAAASTPAPGTNAASPSPAATRATASPKRPNATATVATTPPATFPNGSARFQSVGETLANYQVTYARTPLQPRGLVNNGNMCFMNSILQSLVHCPPFYNLLKKVETQSAHSFHSTTPLSDALVAFVNEFREARPLDTPDHTGEPLLPENVYNSLRSLKKFDSLKGRQEDAQEFMGFLLDGLHEEFRSLVKAYRTAQPSAVDESETGSREKYSWMEVGKNNRVAVTQTVATAESPITQIFGGRLRSVLKAAGSKDSITFEPFESLLLDISPSEVKSVEDALQRLVEPETLEGFTNAGGQTVAATKQLLLEAPLPPVLILHINRFVYTSAGGAQKLQKPIEYGHQLLLPPTLFSAAQRPRGPIRYDLSAVVYHHGRHLTGGHYTCDIMQAPESWLNIDDTKIERISPAEVITQGYDDRLPYVLFYVKHQA</sequence>
<dbReference type="InterPro" id="IPR028889">
    <property type="entry name" value="USP"/>
</dbReference>
<organism evidence="9 10">
    <name type="scientific">Tieghemiomyces parasiticus</name>
    <dbReference type="NCBI Taxonomy" id="78921"/>
    <lineage>
        <taxon>Eukaryota</taxon>
        <taxon>Fungi</taxon>
        <taxon>Fungi incertae sedis</taxon>
        <taxon>Zoopagomycota</taxon>
        <taxon>Kickxellomycotina</taxon>
        <taxon>Dimargaritomycetes</taxon>
        <taxon>Dimargaritales</taxon>
        <taxon>Dimargaritaceae</taxon>
        <taxon>Tieghemiomyces</taxon>
    </lineage>
</organism>
<evidence type="ECO:0000313" key="10">
    <source>
        <dbReference type="Proteomes" id="UP001150569"/>
    </source>
</evidence>
<reference evidence="9" key="1">
    <citation type="submission" date="2022-07" db="EMBL/GenBank/DDBJ databases">
        <title>Phylogenomic reconstructions and comparative analyses of Kickxellomycotina fungi.</title>
        <authorList>
            <person name="Reynolds N.K."/>
            <person name="Stajich J.E."/>
            <person name="Barry K."/>
            <person name="Grigoriev I.V."/>
            <person name="Crous P."/>
            <person name="Smith M.E."/>
        </authorList>
    </citation>
    <scope>NUCLEOTIDE SEQUENCE</scope>
    <source>
        <strain evidence="9">RSA 861</strain>
    </source>
</reference>
<dbReference type="AlphaFoldDB" id="A0A9W8DK79"/>
<keyword evidence="3 6" id="KW-0833">Ubl conjugation pathway</keyword>
<dbReference type="PROSITE" id="PS00973">
    <property type="entry name" value="USP_2"/>
    <property type="match status" value="1"/>
</dbReference>
<comment type="caution">
    <text evidence="9">The sequence shown here is derived from an EMBL/GenBank/DDBJ whole genome shotgun (WGS) entry which is preliminary data.</text>
</comment>
<feature type="domain" description="USP" evidence="8">
    <location>
        <begin position="232"/>
        <end position="585"/>
    </location>
</feature>
<dbReference type="InterPro" id="IPR050164">
    <property type="entry name" value="Peptidase_C19"/>
</dbReference>
<dbReference type="GO" id="GO:0005829">
    <property type="term" value="C:cytosol"/>
    <property type="evidence" value="ECO:0007669"/>
    <property type="project" value="TreeGrafter"/>
</dbReference>
<evidence type="ECO:0000313" key="9">
    <source>
        <dbReference type="EMBL" id="KAJ1911677.1"/>
    </source>
</evidence>